<evidence type="ECO:0008006" key="3">
    <source>
        <dbReference type="Google" id="ProtNLM"/>
    </source>
</evidence>
<proteinExistence type="predicted"/>
<dbReference type="Proteomes" id="UP000019141">
    <property type="component" value="Unassembled WGS sequence"/>
</dbReference>
<dbReference type="Gene3D" id="3.40.50.2000">
    <property type="entry name" value="Glycogen Phosphorylase B"/>
    <property type="match status" value="2"/>
</dbReference>
<comment type="caution">
    <text evidence="1">The sequence shown here is derived from an EMBL/GenBank/DDBJ whole genome shotgun (WGS) entry which is preliminary data.</text>
</comment>
<reference evidence="1 2" key="1">
    <citation type="journal article" date="2014" name="Nature">
        <title>An environmental bacterial taxon with a large and distinct metabolic repertoire.</title>
        <authorList>
            <person name="Wilson M.C."/>
            <person name="Mori T."/>
            <person name="Ruckert C."/>
            <person name="Uria A.R."/>
            <person name="Helf M.J."/>
            <person name="Takada K."/>
            <person name="Gernert C."/>
            <person name="Steffens U.A."/>
            <person name="Heycke N."/>
            <person name="Schmitt S."/>
            <person name="Rinke C."/>
            <person name="Helfrich E.J."/>
            <person name="Brachmann A.O."/>
            <person name="Gurgui C."/>
            <person name="Wakimoto T."/>
            <person name="Kracht M."/>
            <person name="Crusemann M."/>
            <person name="Hentschel U."/>
            <person name="Abe I."/>
            <person name="Matsunaga S."/>
            <person name="Kalinowski J."/>
            <person name="Takeyama H."/>
            <person name="Piel J."/>
        </authorList>
    </citation>
    <scope>NUCLEOTIDE SEQUENCE [LARGE SCALE GENOMIC DNA]</scope>
    <source>
        <strain evidence="2">TSY1</strain>
    </source>
</reference>
<dbReference type="AlphaFoldDB" id="W4LFP6"/>
<dbReference type="EMBL" id="AZHW01000742">
    <property type="protein sequence ID" value="ETW96797.1"/>
    <property type="molecule type" value="Genomic_DNA"/>
</dbReference>
<dbReference type="PATRIC" id="fig|1429438.4.peg.4824"/>
<accession>W4LFP6</accession>
<evidence type="ECO:0000313" key="1">
    <source>
        <dbReference type="EMBL" id="ETW96797.1"/>
    </source>
</evidence>
<gene>
    <name evidence="1" type="ORF">ETSY1_25205</name>
</gene>
<evidence type="ECO:0000313" key="2">
    <source>
        <dbReference type="Proteomes" id="UP000019141"/>
    </source>
</evidence>
<organism evidence="1 2">
    <name type="scientific">Entotheonella factor</name>
    <dbReference type="NCBI Taxonomy" id="1429438"/>
    <lineage>
        <taxon>Bacteria</taxon>
        <taxon>Pseudomonadati</taxon>
        <taxon>Nitrospinota/Tectimicrobiota group</taxon>
        <taxon>Candidatus Tectimicrobiota</taxon>
        <taxon>Candidatus Entotheonellia</taxon>
        <taxon>Candidatus Entotheonellales</taxon>
        <taxon>Candidatus Entotheonellaceae</taxon>
        <taxon>Candidatus Entotheonella</taxon>
    </lineage>
</organism>
<dbReference type="SUPFAM" id="SSF53756">
    <property type="entry name" value="UDP-Glycosyltransferase/glycogen phosphorylase"/>
    <property type="match status" value="1"/>
</dbReference>
<sequence length="501" mass="56572">MKILFLHHHVRGGGVTRVLAAQVRALQDPLGQGPYPCRLWTADTRPPPDFDGVSLAYQSLAELDYLACDTEPQALERMEQTLYAHLHQAANEGWLVHCHNSSLGKNPLVTWVLYRLAREGVPILFQYHDFAEDARPDNYRFLKQLLQDRFRVPLADILYPGFARCLHVAVNSRDRAFLATLPQLKAANVYLLPNVVDIPEALPAPQTDAAAFRNSLNIRLEGDLWTYPVRGIRRKNLGEFALLAALFPEQNYILTLAPQNPLEVEAYDAWADRVRHLGLPLHVNAGALWPFEEIMAQSTGALTTSVREGFGLAFLEPWTLGKAVTGRDLPDITRDFKAHGIDLSHFYARLDVPLQPDEQHKLREAYRAYVQACGQAMGIAMPAEVLDGMVVSKVGAWTDFAALDRQTQMDWVERVAADPGLAAQIRERNGLHRIWSVAAERVQHNRRQIGRHYGLSAYGTALVKLYRQMAESQIEPDPPLPLDNPMLQHFFHPDHLQLLRK</sequence>
<dbReference type="HOGENOM" id="CLU_586268_0_0_7"/>
<keyword evidence="2" id="KW-1185">Reference proteome</keyword>
<protein>
    <recommendedName>
        <fullName evidence="3">Glycosyltransferase subfamily 4-like N-terminal domain-containing protein</fullName>
    </recommendedName>
</protein>
<name>W4LFP6_ENTF1</name>